<proteinExistence type="predicted"/>
<comment type="caution">
    <text evidence="5">The sequence shown here is derived from an EMBL/GenBank/DDBJ whole genome shotgun (WGS) entry which is preliminary data.</text>
</comment>
<evidence type="ECO:0000313" key="6">
    <source>
        <dbReference type="Proteomes" id="UP000305095"/>
    </source>
</evidence>
<dbReference type="InterPro" id="IPR015797">
    <property type="entry name" value="NUDIX_hydrolase-like_dom_sf"/>
</dbReference>
<protein>
    <submittedName>
        <fullName evidence="5">NUDIX domain-containing protein</fullName>
    </submittedName>
</protein>
<comment type="cofactor">
    <cofactor evidence="1">
        <name>Mg(2+)</name>
        <dbReference type="ChEBI" id="CHEBI:18420"/>
    </cofactor>
</comment>
<evidence type="ECO:0000256" key="1">
    <source>
        <dbReference type="ARBA" id="ARBA00001946"/>
    </source>
</evidence>
<gene>
    <name evidence="5" type="ORF">FDV58_27840</name>
</gene>
<dbReference type="InterPro" id="IPR020084">
    <property type="entry name" value="NUDIX_hydrolase_CS"/>
</dbReference>
<keyword evidence="2" id="KW-0378">Hydrolase</keyword>
<reference evidence="5 6" key="1">
    <citation type="submission" date="2019-05" db="EMBL/GenBank/DDBJ databases">
        <title>Draft Genome of Bradyrhizobium elkanii strain SEMIA 938, Used in Commercial Inoculants for Lupinus spp. in Brazil.</title>
        <authorList>
            <person name="Hungria M."/>
            <person name="Delamuta J.R.M."/>
            <person name="Ribeiro R.A."/>
            <person name="Nogueira M.A."/>
        </authorList>
    </citation>
    <scope>NUCLEOTIDE SEQUENCE [LARGE SCALE GENOMIC DNA]</scope>
    <source>
        <strain evidence="5 6">Semia 938</strain>
    </source>
</reference>
<dbReference type="SUPFAM" id="SSF55811">
    <property type="entry name" value="Nudix"/>
    <property type="match status" value="1"/>
</dbReference>
<evidence type="ECO:0000259" key="4">
    <source>
        <dbReference type="PROSITE" id="PS51462"/>
    </source>
</evidence>
<name>A0A4U6RWN9_BRAEL</name>
<dbReference type="Gene3D" id="3.90.79.10">
    <property type="entry name" value="Nucleoside Triphosphate Pyrophosphohydrolase"/>
    <property type="match status" value="1"/>
</dbReference>
<dbReference type="EMBL" id="SZZP01000019">
    <property type="protein sequence ID" value="TKV78012.1"/>
    <property type="molecule type" value="Genomic_DNA"/>
</dbReference>
<evidence type="ECO:0000313" key="5">
    <source>
        <dbReference type="EMBL" id="TKV78012.1"/>
    </source>
</evidence>
<dbReference type="Pfam" id="PF00293">
    <property type="entry name" value="NUDIX"/>
    <property type="match status" value="1"/>
</dbReference>
<accession>A0A4U6RWN9</accession>
<dbReference type="PROSITE" id="PS00893">
    <property type="entry name" value="NUDIX_BOX"/>
    <property type="match status" value="1"/>
</dbReference>
<dbReference type="Proteomes" id="UP000305095">
    <property type="component" value="Unassembled WGS sequence"/>
</dbReference>
<dbReference type="InterPro" id="IPR000086">
    <property type="entry name" value="NUDIX_hydrolase_dom"/>
</dbReference>
<feature type="domain" description="Nudix hydrolase" evidence="4">
    <location>
        <begin position="27"/>
        <end position="161"/>
    </location>
</feature>
<organism evidence="5 6">
    <name type="scientific">Bradyrhizobium elkanii</name>
    <dbReference type="NCBI Taxonomy" id="29448"/>
    <lineage>
        <taxon>Bacteria</taxon>
        <taxon>Pseudomonadati</taxon>
        <taxon>Pseudomonadota</taxon>
        <taxon>Alphaproteobacteria</taxon>
        <taxon>Hyphomicrobiales</taxon>
        <taxon>Nitrobacteraceae</taxon>
        <taxon>Bradyrhizobium</taxon>
    </lineage>
</organism>
<sequence>MAAGNLGQPRDDLNRGSEEEAARMTGSVREGTSALLVSTDGRLLMQLRDDLPQVSDRGKLSLFGGRREGAETFLECVVREIHEEIGYYLPPERFELIGRYSGPDHATPNGTLRGEVFLARDVPIDQLTVTEGRLEIVAIDDLERISGMLARPATFALEIFLKREPMT</sequence>
<evidence type="ECO:0000256" key="2">
    <source>
        <dbReference type="ARBA" id="ARBA00022801"/>
    </source>
</evidence>
<feature type="region of interest" description="Disordered" evidence="3">
    <location>
        <begin position="1"/>
        <end position="29"/>
    </location>
</feature>
<feature type="compositionally biased region" description="Basic and acidic residues" evidence="3">
    <location>
        <begin position="9"/>
        <end position="22"/>
    </location>
</feature>
<dbReference type="PROSITE" id="PS51462">
    <property type="entry name" value="NUDIX"/>
    <property type="match status" value="1"/>
</dbReference>
<evidence type="ECO:0000256" key="3">
    <source>
        <dbReference type="SAM" id="MobiDB-lite"/>
    </source>
</evidence>
<dbReference type="AlphaFoldDB" id="A0A4U6RWN9"/>
<dbReference type="GO" id="GO:0016787">
    <property type="term" value="F:hydrolase activity"/>
    <property type="evidence" value="ECO:0007669"/>
    <property type="project" value="UniProtKB-KW"/>
</dbReference>